<feature type="region of interest" description="Disordered" evidence="5">
    <location>
        <begin position="1001"/>
        <end position="1036"/>
    </location>
</feature>
<gene>
    <name evidence="7" type="ORF">FEK35_18895</name>
</gene>
<feature type="compositionally biased region" description="Basic and acidic residues" evidence="5">
    <location>
        <begin position="424"/>
        <end position="461"/>
    </location>
</feature>
<comment type="subunit">
    <text evidence="2">Heterodimer of SbcC and SbcD.</text>
</comment>
<evidence type="ECO:0000256" key="5">
    <source>
        <dbReference type="SAM" id="MobiDB-lite"/>
    </source>
</evidence>
<dbReference type="Proteomes" id="UP000308349">
    <property type="component" value="Unassembled WGS sequence"/>
</dbReference>
<dbReference type="SUPFAM" id="SSF52540">
    <property type="entry name" value="P-loop containing nucleoside triphosphate hydrolases"/>
    <property type="match status" value="1"/>
</dbReference>
<feature type="domain" description="Rad50/SbcC-type AAA" evidence="6">
    <location>
        <begin position="5"/>
        <end position="181"/>
    </location>
</feature>
<dbReference type="Pfam" id="PF13476">
    <property type="entry name" value="AAA_23"/>
    <property type="match status" value="1"/>
</dbReference>
<evidence type="ECO:0000259" key="6">
    <source>
        <dbReference type="Pfam" id="PF13476"/>
    </source>
</evidence>
<dbReference type="EMBL" id="VBUU01000020">
    <property type="protein sequence ID" value="TLG05813.1"/>
    <property type="molecule type" value="Genomic_DNA"/>
</dbReference>
<dbReference type="RefSeq" id="WP_138457260.1">
    <property type="nucleotide sequence ID" value="NZ_VBUU01000020.1"/>
</dbReference>
<feature type="coiled-coil region" evidence="4">
    <location>
        <begin position="267"/>
        <end position="294"/>
    </location>
</feature>
<feature type="region of interest" description="Disordered" evidence="5">
    <location>
        <begin position="640"/>
        <end position="678"/>
    </location>
</feature>
<feature type="coiled-coil region" evidence="4">
    <location>
        <begin position="511"/>
        <end position="538"/>
    </location>
</feature>
<evidence type="ECO:0000256" key="2">
    <source>
        <dbReference type="ARBA" id="ARBA00011322"/>
    </source>
</evidence>
<feature type="coiled-coil region" evidence="4">
    <location>
        <begin position="597"/>
        <end position="624"/>
    </location>
</feature>
<dbReference type="InterPro" id="IPR038729">
    <property type="entry name" value="Rad50/SbcC_AAA"/>
</dbReference>
<evidence type="ECO:0000256" key="4">
    <source>
        <dbReference type="SAM" id="Coils"/>
    </source>
</evidence>
<dbReference type="Gene3D" id="3.40.50.300">
    <property type="entry name" value="P-loop containing nucleotide triphosphate hydrolases"/>
    <property type="match status" value="2"/>
</dbReference>
<dbReference type="Pfam" id="PF13558">
    <property type="entry name" value="SbcC_Walker_B"/>
    <property type="match status" value="1"/>
</dbReference>
<dbReference type="PANTHER" id="PTHR32114">
    <property type="entry name" value="ABC TRANSPORTER ABCH.3"/>
    <property type="match status" value="1"/>
</dbReference>
<feature type="region of interest" description="Disordered" evidence="5">
    <location>
        <begin position="842"/>
        <end position="967"/>
    </location>
</feature>
<dbReference type="OrthoDB" id="9795626at2"/>
<protein>
    <recommendedName>
        <fullName evidence="3">Nuclease SbcCD subunit C</fullName>
    </recommendedName>
</protein>
<dbReference type="GO" id="GO:0006302">
    <property type="term" value="P:double-strand break repair"/>
    <property type="evidence" value="ECO:0007669"/>
    <property type="project" value="InterPro"/>
</dbReference>
<feature type="compositionally biased region" description="Low complexity" evidence="5">
    <location>
        <begin position="895"/>
        <end position="906"/>
    </location>
</feature>
<evidence type="ECO:0000313" key="7">
    <source>
        <dbReference type="EMBL" id="TLG05813.1"/>
    </source>
</evidence>
<name>A0A5R8PAW9_9NOCA</name>
<dbReference type="InterPro" id="IPR027417">
    <property type="entry name" value="P-loop_NTPase"/>
</dbReference>
<dbReference type="PANTHER" id="PTHR32114:SF2">
    <property type="entry name" value="ABC TRANSPORTER ABCH.3"/>
    <property type="match status" value="1"/>
</dbReference>
<feature type="compositionally biased region" description="Basic and acidic residues" evidence="5">
    <location>
        <begin position="650"/>
        <end position="678"/>
    </location>
</feature>
<proteinExistence type="inferred from homology"/>
<sequence length="1332" mass="140254">MRLHRLEITAFGPFADTTVVDFDTLGADGLFLLHGHTGAGKTTVLDAIAFALYGRVPGARNDSKRLHSDHASPQTPPKVLLEATLGGRRVRLIRSPEFERPKRRGTGTSIEKPKATLEWLDGHGANLSRIPDIGDEVKRLLGMSAEQFFQVVLLPQGDFARFLRAENEEREKLLEKLFDTERFGTAEQWLAERRRASEAELAARTRGVDNLIVQVGVTAGISATETVGPLEAVDWAEDLLDTARAELVTATTELERRRADSARADAAAEQQRKLADTRRRLLAARRQLDDYAATAEDRAARRAELEAARRAEPVAAALDEARAAVTRAQRHDRETERAAQRLAQLLGEPGSADLPGRELLGASNAAPEDGADIAPGISDTAEPVLTQTSMAARGDDNIDSDSGAGARRRADGVESSAAPGRAAGDIDARGSDTDRARAHGVADSDRDREAYGVLDSDDRRVRVAASSGSAGTVPGRTEGSASTERPLLRPDADVDGAIRQWSARIGVLDEVASYAEAADELTDEIAQLRTEETELARRLTRIAERREAIPAAIVAAEARVRESADAAAMLPALAADCERLQGAATAAVALAERRRDLDRARVDAETARSKHNDARERVLDLRERRLAGMAAELAGQLTDGKPCGVCGSPEHPDPAKPTESAVSKDAEDAASAEERAAEAARDTVLARIAELEREIEGLTARGGDADPVELAAALRTATLRYEDAGDLADQTAAATAELDKLRAEESNLHDQLRAAETRRGTITSTIAAAETRLADLSARLREAAGADTTIDRRRARLDALIAAATAFRAAETAAAGAWAQVRAIAERVENLARSAGFALEPGQTRDDAATADADGSGEVVGPVGVGSGEVADSVGVDAQGTVDGSVRDRARRSARATAGSRDAASTFPGRDSGSCDPMPNPVPEVPLRTLRSNSAGGVQVDAEPVPPLARGPRPTGNAATGAAPDPEPALFDLPSDGAVDSVAADAEPALFDLPPVALEAGAPADSSGSVGPIVDDALRGDGDADAAPPEPAPDPMTPAQLIALLTSYARRIEDVIRDARAQQAIEQQLEAAERAKAAAEAVLAEPEVRAAADAELGDLDALDAAVREARQALDIAVAAHSAAATRVAKLEELSSQLWAAVDHIAPAQRAHEELAALADVVAGRGANNRRMSLRSYVLAARLEEVAVAGSARLRRMSGGRYEFVHTDRAGTHGRRGGLGLDIRDDYTGAIRPAKTLSGGETFMASLALALGLADTVAAETGGIVLDTLFIDEGFGSLDADTLDAVMGVLDDLRAGGRVVGLVSHVDEMRQRIPSRLHVIRGRAGSRLQATVA</sequence>
<evidence type="ECO:0000313" key="8">
    <source>
        <dbReference type="Proteomes" id="UP000308349"/>
    </source>
</evidence>
<comment type="caution">
    <text evidence="7">The sequence shown here is derived from an EMBL/GenBank/DDBJ whole genome shotgun (WGS) entry which is preliminary data.</text>
</comment>
<evidence type="ECO:0000256" key="1">
    <source>
        <dbReference type="ARBA" id="ARBA00006930"/>
    </source>
</evidence>
<organism evidence="7 8">
    <name type="scientific">Nocardia cyriacigeorgica</name>
    <dbReference type="NCBI Taxonomy" id="135487"/>
    <lineage>
        <taxon>Bacteria</taxon>
        <taxon>Bacillati</taxon>
        <taxon>Actinomycetota</taxon>
        <taxon>Actinomycetes</taxon>
        <taxon>Mycobacteriales</taxon>
        <taxon>Nocardiaceae</taxon>
        <taxon>Nocardia</taxon>
    </lineage>
</organism>
<keyword evidence="4" id="KW-0175">Coiled coil</keyword>
<feature type="region of interest" description="Disordered" evidence="5">
    <location>
        <begin position="346"/>
        <end position="488"/>
    </location>
</feature>
<feature type="compositionally biased region" description="Low complexity" evidence="5">
    <location>
        <begin position="850"/>
        <end position="862"/>
    </location>
</feature>
<evidence type="ECO:0000256" key="3">
    <source>
        <dbReference type="ARBA" id="ARBA00013368"/>
    </source>
</evidence>
<reference evidence="7 8" key="1">
    <citation type="submission" date="2019-05" db="EMBL/GenBank/DDBJ databases">
        <title>Genomes sequences of two Nocardia cyriacigeorgica environmental isolates, type strains Nocardia asteroides ATCC 19247 and Nocardia cyriacigeorgica DSM 44484.</title>
        <authorList>
            <person name="Vautrin F."/>
            <person name="Bergeron E."/>
            <person name="Dubost A."/>
            <person name="Abrouk D."/>
            <person name="Rodriguez Nava V."/>
            <person name="Pujic P."/>
        </authorList>
    </citation>
    <scope>NUCLEOTIDE SEQUENCE [LARGE SCALE GENOMIC DNA]</scope>
    <source>
        <strain evidence="7 8">EML 1456</strain>
    </source>
</reference>
<comment type="similarity">
    <text evidence="1">Belongs to the SMC family. SbcC subfamily.</text>
</comment>
<dbReference type="GO" id="GO:0016887">
    <property type="term" value="F:ATP hydrolysis activity"/>
    <property type="evidence" value="ECO:0007669"/>
    <property type="project" value="InterPro"/>
</dbReference>
<accession>A0A5R8PAW9</accession>